<evidence type="ECO:0000256" key="1">
    <source>
        <dbReference type="ARBA" id="ARBA00001946"/>
    </source>
</evidence>
<sequence length="149" mass="16689">MSEAALRLVEPASAAPVTLVDSCVLLDIATDDPRWGEWSENALTQALDSGRVVINPVVYAEVSIGYDTVEELDRVLPNGDYEREPLPYEAGFLAGKAFLAYRRRGGQKRSPLPDFYIGAHAAVQSYRLLTRDTKRYRTYFPRLELITPP</sequence>
<dbReference type="InterPro" id="IPR002716">
    <property type="entry name" value="PIN_dom"/>
</dbReference>
<evidence type="ECO:0000256" key="4">
    <source>
        <dbReference type="ARBA" id="ARBA00022723"/>
    </source>
</evidence>
<gene>
    <name evidence="9" type="ORF">E1262_23550</name>
</gene>
<dbReference type="InterPro" id="IPR050556">
    <property type="entry name" value="Type_II_TA_system_RNase"/>
</dbReference>
<dbReference type="GO" id="GO:0016787">
    <property type="term" value="F:hydrolase activity"/>
    <property type="evidence" value="ECO:0007669"/>
    <property type="project" value="UniProtKB-KW"/>
</dbReference>
<evidence type="ECO:0000313" key="10">
    <source>
        <dbReference type="Proteomes" id="UP000295217"/>
    </source>
</evidence>
<dbReference type="GO" id="GO:0004518">
    <property type="term" value="F:nuclease activity"/>
    <property type="evidence" value="ECO:0007669"/>
    <property type="project" value="UniProtKB-KW"/>
</dbReference>
<dbReference type="SUPFAM" id="SSF88723">
    <property type="entry name" value="PIN domain-like"/>
    <property type="match status" value="1"/>
</dbReference>
<dbReference type="PANTHER" id="PTHR33653">
    <property type="entry name" value="RIBONUCLEASE VAPC2"/>
    <property type="match status" value="1"/>
</dbReference>
<dbReference type="InterPro" id="IPR029060">
    <property type="entry name" value="PIN-like_dom_sf"/>
</dbReference>
<feature type="domain" description="PIN" evidence="8">
    <location>
        <begin position="19"/>
        <end position="139"/>
    </location>
</feature>
<comment type="caution">
    <text evidence="9">The sequence shown here is derived from an EMBL/GenBank/DDBJ whole genome shotgun (WGS) entry which is preliminary data.</text>
</comment>
<evidence type="ECO:0000259" key="8">
    <source>
        <dbReference type="Pfam" id="PF01850"/>
    </source>
</evidence>
<organism evidence="9 10">
    <name type="scientific">Jiangella aurantiaca</name>
    <dbReference type="NCBI Taxonomy" id="2530373"/>
    <lineage>
        <taxon>Bacteria</taxon>
        <taxon>Bacillati</taxon>
        <taxon>Actinomycetota</taxon>
        <taxon>Actinomycetes</taxon>
        <taxon>Jiangellales</taxon>
        <taxon>Jiangellaceae</taxon>
        <taxon>Jiangella</taxon>
    </lineage>
</organism>
<evidence type="ECO:0000313" key="9">
    <source>
        <dbReference type="EMBL" id="TDD65923.1"/>
    </source>
</evidence>
<comment type="similarity">
    <text evidence="7">Belongs to the PINc/VapC protein family.</text>
</comment>
<evidence type="ECO:0000256" key="5">
    <source>
        <dbReference type="ARBA" id="ARBA00022801"/>
    </source>
</evidence>
<dbReference type="CDD" id="cd09854">
    <property type="entry name" value="PIN_VapC-like"/>
    <property type="match status" value="1"/>
</dbReference>
<dbReference type="Gene3D" id="3.40.50.1010">
    <property type="entry name" value="5'-nuclease"/>
    <property type="match status" value="1"/>
</dbReference>
<comment type="cofactor">
    <cofactor evidence="1">
        <name>Mg(2+)</name>
        <dbReference type="ChEBI" id="CHEBI:18420"/>
    </cofactor>
</comment>
<dbReference type="EMBL" id="SMLB01000045">
    <property type="protein sequence ID" value="TDD65923.1"/>
    <property type="molecule type" value="Genomic_DNA"/>
</dbReference>
<evidence type="ECO:0000256" key="2">
    <source>
        <dbReference type="ARBA" id="ARBA00022649"/>
    </source>
</evidence>
<name>A0A4R5A297_9ACTN</name>
<evidence type="ECO:0000256" key="7">
    <source>
        <dbReference type="ARBA" id="ARBA00038093"/>
    </source>
</evidence>
<proteinExistence type="inferred from homology"/>
<dbReference type="PANTHER" id="PTHR33653:SF1">
    <property type="entry name" value="RIBONUCLEASE VAPC2"/>
    <property type="match status" value="1"/>
</dbReference>
<dbReference type="RefSeq" id="WP_132106213.1">
    <property type="nucleotide sequence ID" value="NZ_SMLB01000045.1"/>
</dbReference>
<keyword evidence="5" id="KW-0378">Hydrolase</keyword>
<dbReference type="Proteomes" id="UP000295217">
    <property type="component" value="Unassembled WGS sequence"/>
</dbReference>
<dbReference type="GO" id="GO:0046872">
    <property type="term" value="F:metal ion binding"/>
    <property type="evidence" value="ECO:0007669"/>
    <property type="project" value="UniProtKB-KW"/>
</dbReference>
<accession>A0A4R5A297</accession>
<evidence type="ECO:0000256" key="6">
    <source>
        <dbReference type="ARBA" id="ARBA00022842"/>
    </source>
</evidence>
<keyword evidence="4" id="KW-0479">Metal-binding</keyword>
<dbReference type="Pfam" id="PF01850">
    <property type="entry name" value="PIN"/>
    <property type="match status" value="1"/>
</dbReference>
<keyword evidence="10" id="KW-1185">Reference proteome</keyword>
<keyword evidence="2" id="KW-1277">Toxin-antitoxin system</keyword>
<reference evidence="9 10" key="1">
    <citation type="submission" date="2019-02" db="EMBL/GenBank/DDBJ databases">
        <title>Draft genome sequences of novel Actinobacteria.</title>
        <authorList>
            <person name="Sahin N."/>
            <person name="Ay H."/>
            <person name="Saygin H."/>
        </authorList>
    </citation>
    <scope>NUCLEOTIDE SEQUENCE [LARGE SCALE GENOMIC DNA]</scope>
    <source>
        <strain evidence="9 10">8K307</strain>
    </source>
</reference>
<dbReference type="AlphaFoldDB" id="A0A4R5A297"/>
<keyword evidence="6" id="KW-0460">Magnesium</keyword>
<dbReference type="OrthoDB" id="9800524at2"/>
<protein>
    <submittedName>
        <fullName evidence="9">PIN domain-containing protein</fullName>
    </submittedName>
</protein>
<keyword evidence="3" id="KW-0540">Nuclease</keyword>
<evidence type="ECO:0000256" key="3">
    <source>
        <dbReference type="ARBA" id="ARBA00022722"/>
    </source>
</evidence>